<dbReference type="InterPro" id="IPR051527">
    <property type="entry name" value="KLR_subfamily_B"/>
</dbReference>
<dbReference type="GO" id="GO:0009986">
    <property type="term" value="C:cell surface"/>
    <property type="evidence" value="ECO:0007669"/>
    <property type="project" value="TreeGrafter"/>
</dbReference>
<dbReference type="GO" id="GO:0038023">
    <property type="term" value="F:signaling receptor activity"/>
    <property type="evidence" value="ECO:0007669"/>
    <property type="project" value="TreeGrafter"/>
</dbReference>
<protein>
    <recommendedName>
        <fullName evidence="3">C-type lectin domain-containing protein</fullName>
    </recommendedName>
</protein>
<organism evidence="4 5">
    <name type="scientific">Biomphalaria glabrata</name>
    <name type="common">Bloodfluke planorb</name>
    <name type="synonym">Freshwater snail</name>
    <dbReference type="NCBI Taxonomy" id="6526"/>
    <lineage>
        <taxon>Eukaryota</taxon>
        <taxon>Metazoa</taxon>
        <taxon>Spiralia</taxon>
        <taxon>Lophotrochozoa</taxon>
        <taxon>Mollusca</taxon>
        <taxon>Gastropoda</taxon>
        <taxon>Heterobranchia</taxon>
        <taxon>Euthyneura</taxon>
        <taxon>Panpulmonata</taxon>
        <taxon>Hygrophila</taxon>
        <taxon>Lymnaeoidea</taxon>
        <taxon>Planorbidae</taxon>
        <taxon>Biomphalaria</taxon>
    </lineage>
</organism>
<dbReference type="Proteomes" id="UP000076420">
    <property type="component" value="Unassembled WGS sequence"/>
</dbReference>
<dbReference type="PANTHER" id="PTHR46784:SF1">
    <property type="entry name" value="KILLER CELL LECTIN-LIKE RECEPTOR SUBFAMILY B MEMBER 1"/>
    <property type="match status" value="1"/>
</dbReference>
<dbReference type="InterPro" id="IPR016187">
    <property type="entry name" value="CTDL_fold"/>
</dbReference>
<dbReference type="GO" id="GO:0005886">
    <property type="term" value="C:plasma membrane"/>
    <property type="evidence" value="ECO:0007669"/>
    <property type="project" value="TreeGrafter"/>
</dbReference>
<dbReference type="KEGG" id="bgt:106066808"/>
<accession>A0A2C9KDH5</accession>
<dbReference type="EnsemblMetazoa" id="BGLB017787-RA">
    <property type="protein sequence ID" value="BGLB017787-PA"/>
    <property type="gene ID" value="BGLB017787"/>
</dbReference>
<dbReference type="InterPro" id="IPR001304">
    <property type="entry name" value="C-type_lectin-like"/>
</dbReference>
<dbReference type="AlphaFoldDB" id="A0A2C9KDH5"/>
<sequence length="675" mass="75129">MGMPFIDEVSSSIRLIYRLKREGLTGDNWNWLDGSDVNESVTKWTDSRAAFGDLAAALILTYSPVFITSMLMSTKVPSVCELKNTILSDVTCSEGWTKLDTRCYLFVPVQKTWLNGRKFCNDMNSEIVSISSPAIYETLQKHLVHTYSNLKRWWLGLSWNESQTPSNWKWLDGSDLDTSITPWTDPSQSAWLGQMAGLAEMTSNNLFLRTESMTSLEHFICQRPLDQETTTMTPVAATTEATTSSGKITLDTNIISVTTGTRETATALTTTTSVTTCKSETTSTRVTNTTRQAESTTKLETNTSNITTTLLMSTTPETDISNITTTPVTTTYVMTITPEITTTPMTTKRTITTSPTSTSTKRPGVYLNYNPSLNILIYNVYNNHTSNNQPSILNHSDDIFTWFPSFICLSLFSLVLSPAEKSLRGSRYMATKNLTETINSVADYMEYLVQYGFKVSENITKHIVDIFSVFRNRTSDSDFFVDNTTFNQLVTLADIVTISMQDDLTDTPDQDYETTNSIVTSLESVVYALSNQTKDFVSIKNTVGVKLGTITQDIRIPEVNQSASKPFDNWIRNSKNGIFLPKDALEDLTDMSRYTIIVIKRGEHNATDYSQMNRSSIMSKPKIVSDVIAVSVGHSVTLKSPVTLTFGISNVTQIIWAITPIPLTSLVQGVKSGLE</sequence>
<dbReference type="Pfam" id="PF00059">
    <property type="entry name" value="Lectin_C"/>
    <property type="match status" value="1"/>
</dbReference>
<dbReference type="VEuPathDB" id="VectorBase:BGLAX_027792"/>
<dbReference type="PROSITE" id="PS50041">
    <property type="entry name" value="C_TYPE_LECTIN_2"/>
    <property type="match status" value="1"/>
</dbReference>
<evidence type="ECO:0000256" key="1">
    <source>
        <dbReference type="ARBA" id="ARBA00022989"/>
    </source>
</evidence>
<reference evidence="4" key="1">
    <citation type="submission" date="2020-05" db="UniProtKB">
        <authorList>
            <consortium name="EnsemblMetazoa"/>
        </authorList>
    </citation>
    <scope>IDENTIFICATION</scope>
    <source>
        <strain evidence="4">BB02</strain>
    </source>
</reference>
<feature type="domain" description="C-type lectin" evidence="3">
    <location>
        <begin position="99"/>
        <end position="222"/>
    </location>
</feature>
<keyword evidence="1" id="KW-0812">Transmembrane</keyword>
<dbReference type="Gene3D" id="3.10.100.10">
    <property type="entry name" value="Mannose-Binding Protein A, subunit A"/>
    <property type="match status" value="1"/>
</dbReference>
<keyword evidence="2" id="KW-1015">Disulfide bond</keyword>
<dbReference type="VEuPathDB" id="VectorBase:BGLAX_046494"/>
<evidence type="ECO:0000313" key="5">
    <source>
        <dbReference type="Proteomes" id="UP000076420"/>
    </source>
</evidence>
<dbReference type="InterPro" id="IPR016186">
    <property type="entry name" value="C-type_lectin-like/link_sf"/>
</dbReference>
<dbReference type="PANTHER" id="PTHR46784">
    <property type="entry name" value="KILLER CELL LECTIN-LIKE RECEPTOR SUBFAMILY B MEMBER 1"/>
    <property type="match status" value="1"/>
</dbReference>
<name>A0A2C9KDH5_BIOGL</name>
<evidence type="ECO:0000256" key="2">
    <source>
        <dbReference type="ARBA" id="ARBA00023157"/>
    </source>
</evidence>
<keyword evidence="1" id="KW-1133">Transmembrane helix</keyword>
<evidence type="ECO:0000313" key="4">
    <source>
        <dbReference type="EnsemblMetazoa" id="BGLB017787-PA"/>
    </source>
</evidence>
<gene>
    <name evidence="4" type="primary">106066808</name>
</gene>
<dbReference type="VEuPathDB" id="VectorBase:BGLB017787"/>
<dbReference type="SUPFAM" id="SSF56436">
    <property type="entry name" value="C-type lectin-like"/>
    <property type="match status" value="1"/>
</dbReference>
<dbReference type="SMART" id="SM00034">
    <property type="entry name" value="CLECT"/>
    <property type="match status" value="1"/>
</dbReference>
<keyword evidence="1" id="KW-0472">Membrane</keyword>
<evidence type="ECO:0000259" key="3">
    <source>
        <dbReference type="PROSITE" id="PS50041"/>
    </source>
</evidence>
<proteinExistence type="predicted"/>